<dbReference type="PROSITE" id="PS50212">
    <property type="entry name" value="RASGEF_NTER"/>
    <property type="match status" value="1"/>
</dbReference>
<dbReference type="Gene3D" id="1.10.840.10">
    <property type="entry name" value="Ras guanine-nucleotide exchange factors catalytic domain"/>
    <property type="match status" value="1"/>
</dbReference>
<dbReference type="InterPro" id="IPR023578">
    <property type="entry name" value="Ras_GEF_dom_sf"/>
</dbReference>
<evidence type="ECO:0000256" key="2">
    <source>
        <dbReference type="PROSITE-ProRule" id="PRU00168"/>
    </source>
</evidence>
<gene>
    <name evidence="6" type="ORF">AMAG_06009</name>
</gene>
<feature type="region of interest" description="Disordered" evidence="3">
    <location>
        <begin position="1"/>
        <end position="21"/>
    </location>
</feature>
<feature type="domain" description="N-terminal Ras-GEF" evidence="5">
    <location>
        <begin position="172"/>
        <end position="302"/>
    </location>
</feature>
<dbReference type="InterPro" id="IPR000651">
    <property type="entry name" value="Ras-like_Gua-exchang_fac_N"/>
</dbReference>
<evidence type="ECO:0000259" key="5">
    <source>
        <dbReference type="PROSITE" id="PS50212"/>
    </source>
</evidence>
<dbReference type="InterPro" id="IPR008937">
    <property type="entry name" value="Ras-like_GEF"/>
</dbReference>
<dbReference type="OMA" id="HAYHREM"/>
<dbReference type="Pfam" id="PF00618">
    <property type="entry name" value="RasGEF_N"/>
    <property type="match status" value="1"/>
</dbReference>
<accession>A0A0L0SDX3</accession>
<reference evidence="6 7" key="1">
    <citation type="submission" date="2009-11" db="EMBL/GenBank/DDBJ databases">
        <title>Annotation of Allomyces macrogynus ATCC 38327.</title>
        <authorList>
            <consortium name="The Broad Institute Genome Sequencing Platform"/>
            <person name="Russ C."/>
            <person name="Cuomo C."/>
            <person name="Burger G."/>
            <person name="Gray M.W."/>
            <person name="Holland P.W.H."/>
            <person name="King N."/>
            <person name="Lang F.B.F."/>
            <person name="Roger A.J."/>
            <person name="Ruiz-Trillo I."/>
            <person name="Young S.K."/>
            <person name="Zeng Q."/>
            <person name="Gargeya S."/>
            <person name="Fitzgerald M."/>
            <person name="Haas B."/>
            <person name="Abouelleil A."/>
            <person name="Alvarado L."/>
            <person name="Arachchi H.M."/>
            <person name="Berlin A."/>
            <person name="Chapman S.B."/>
            <person name="Gearin G."/>
            <person name="Goldberg J."/>
            <person name="Griggs A."/>
            <person name="Gujja S."/>
            <person name="Hansen M."/>
            <person name="Heiman D."/>
            <person name="Howarth C."/>
            <person name="Larimer J."/>
            <person name="Lui A."/>
            <person name="MacDonald P.J.P."/>
            <person name="McCowen C."/>
            <person name="Montmayeur A."/>
            <person name="Murphy C."/>
            <person name="Neiman D."/>
            <person name="Pearson M."/>
            <person name="Priest M."/>
            <person name="Roberts A."/>
            <person name="Saif S."/>
            <person name="Shea T."/>
            <person name="Sisk P."/>
            <person name="Stolte C."/>
            <person name="Sykes S."/>
            <person name="Wortman J."/>
            <person name="Nusbaum C."/>
            <person name="Birren B."/>
        </authorList>
    </citation>
    <scope>NUCLEOTIDE SEQUENCE [LARGE SCALE GENOMIC DNA]</scope>
    <source>
        <strain evidence="6 7">ATCC 38327</strain>
    </source>
</reference>
<dbReference type="STRING" id="578462.A0A0L0SDX3"/>
<dbReference type="GO" id="GO:0005085">
    <property type="term" value="F:guanyl-nucleotide exchange factor activity"/>
    <property type="evidence" value="ECO:0007669"/>
    <property type="project" value="UniProtKB-KW"/>
</dbReference>
<dbReference type="AlphaFoldDB" id="A0A0L0SDX3"/>
<dbReference type="VEuPathDB" id="FungiDB:AMAG_06009"/>
<evidence type="ECO:0000313" key="7">
    <source>
        <dbReference type="Proteomes" id="UP000054350"/>
    </source>
</evidence>
<dbReference type="Gene3D" id="1.20.870.10">
    <property type="entry name" value="Son of sevenless (SoS) protein Chain: S domain 1"/>
    <property type="match status" value="1"/>
</dbReference>
<sequence length="735" mass="79656">MQATAAMYPDSVAATASSHKSSVSSYDDTHLLADDMYALALNEQDDAHLSVPSNAVPPARAPSPLVVHGAQDEFGIEMCVVDDSTAEDRVLTPSARVSPVKPRTTTTAAPAAPAPAPAAAQEGEFGLPPADHAFWTDIHIFDLDETSGLPLIPTPAHRAHRRTARAHVHVDPDGRLAAVTTLHLVELVTSTLDYQFGHEFLLVYREFMTPVQLLRLLMLRFQWTLAPHPVYTDKKMAEFRMRIFVIFKLWITNFYLHDFAPSADMHRHLRAFITSLEAHPAVKDHPASDSARIVANLTKLLEDEEHAYHREMLPSYAANAAPGEDFSSWRHRHLLEQQFPHVYAPIRAAVAADAATKRTSASANASAASSRRASGTGPATSGTAPRDSALVRTGSTGSMAAVASVVALGLRNAASARPVSAGSVDSGFSSDDYDDGDEFGDHVVDFDAPAAAAALAASAAPGSRIPRALAARLCTSRSFLLELKLDAIADHFTVIEELYFLGVPWHDLLTHKTGGTESAPLRALTDRFNTMTLWAMREVCAHAHVGDRVKVVERLIQLAAKCAARHNFATLYAIMASLQNPAIERLRKTWAKVSSADKKVFKDLLALTQVTGNFHPLRQAMAKALESGAPGIPFTYLFVHDVELNRATPAVVATVNAVVPSDAVGTVALPLINWTKFRQLAGIIDAFRQFQKRPAPAQAQHAPIDVTVYANCVYLWVATPAEISDMSHACERVKP</sequence>
<dbReference type="EMBL" id="GG745336">
    <property type="protein sequence ID" value="KNE60632.1"/>
    <property type="molecule type" value="Genomic_DNA"/>
</dbReference>
<dbReference type="SMART" id="SM00147">
    <property type="entry name" value="RasGEF"/>
    <property type="match status" value="1"/>
</dbReference>
<evidence type="ECO:0008006" key="8">
    <source>
        <dbReference type="Google" id="ProtNLM"/>
    </source>
</evidence>
<proteinExistence type="predicted"/>
<feature type="compositionally biased region" description="Low complexity" evidence="3">
    <location>
        <begin position="361"/>
        <end position="376"/>
    </location>
</feature>
<protein>
    <recommendedName>
        <fullName evidence="8">Ras-GEF domain-containing protein</fullName>
    </recommendedName>
</protein>
<dbReference type="CDD" id="cd06224">
    <property type="entry name" value="REM"/>
    <property type="match status" value="1"/>
</dbReference>
<evidence type="ECO:0000313" key="6">
    <source>
        <dbReference type="EMBL" id="KNE60632.1"/>
    </source>
</evidence>
<dbReference type="OrthoDB" id="10254377at2759"/>
<dbReference type="SUPFAM" id="SSF48366">
    <property type="entry name" value="Ras GEF"/>
    <property type="match status" value="1"/>
</dbReference>
<name>A0A0L0SDX3_ALLM3</name>
<feature type="region of interest" description="Disordered" evidence="3">
    <location>
        <begin position="95"/>
        <end position="122"/>
    </location>
</feature>
<dbReference type="InterPro" id="IPR036964">
    <property type="entry name" value="RASGEF_cat_dom_sf"/>
</dbReference>
<dbReference type="eggNOG" id="KOG3417">
    <property type="taxonomic scope" value="Eukaryota"/>
</dbReference>
<evidence type="ECO:0000256" key="3">
    <source>
        <dbReference type="SAM" id="MobiDB-lite"/>
    </source>
</evidence>
<feature type="compositionally biased region" description="Low complexity" evidence="3">
    <location>
        <begin position="11"/>
        <end position="21"/>
    </location>
</feature>
<dbReference type="PANTHER" id="PTHR23113:SF363">
    <property type="entry name" value="PROTEIN SON OF SEVENLESS"/>
    <property type="match status" value="1"/>
</dbReference>
<dbReference type="SMART" id="SM00229">
    <property type="entry name" value="RasGEFN"/>
    <property type="match status" value="1"/>
</dbReference>
<dbReference type="GO" id="GO:0005886">
    <property type="term" value="C:plasma membrane"/>
    <property type="evidence" value="ECO:0007669"/>
    <property type="project" value="TreeGrafter"/>
</dbReference>
<evidence type="ECO:0000256" key="1">
    <source>
        <dbReference type="ARBA" id="ARBA00022658"/>
    </source>
</evidence>
<dbReference type="Pfam" id="PF00617">
    <property type="entry name" value="RasGEF"/>
    <property type="match status" value="1"/>
</dbReference>
<keyword evidence="7" id="KW-1185">Reference proteome</keyword>
<feature type="domain" description="Ras-GEF" evidence="4">
    <location>
        <begin position="484"/>
        <end position="724"/>
    </location>
</feature>
<dbReference type="Proteomes" id="UP000054350">
    <property type="component" value="Unassembled WGS sequence"/>
</dbReference>
<dbReference type="PANTHER" id="PTHR23113">
    <property type="entry name" value="GUANINE NUCLEOTIDE EXCHANGE FACTOR"/>
    <property type="match status" value="1"/>
</dbReference>
<feature type="region of interest" description="Disordered" evidence="3">
    <location>
        <begin position="361"/>
        <end position="391"/>
    </location>
</feature>
<reference evidence="7" key="2">
    <citation type="submission" date="2009-11" db="EMBL/GenBank/DDBJ databases">
        <title>The Genome Sequence of Allomyces macrogynus strain ATCC 38327.</title>
        <authorList>
            <consortium name="The Broad Institute Genome Sequencing Platform"/>
            <person name="Russ C."/>
            <person name="Cuomo C."/>
            <person name="Shea T."/>
            <person name="Young S.K."/>
            <person name="Zeng Q."/>
            <person name="Koehrsen M."/>
            <person name="Haas B."/>
            <person name="Borodovsky M."/>
            <person name="Guigo R."/>
            <person name="Alvarado L."/>
            <person name="Berlin A."/>
            <person name="Borenstein D."/>
            <person name="Chen Z."/>
            <person name="Engels R."/>
            <person name="Freedman E."/>
            <person name="Gellesch M."/>
            <person name="Goldberg J."/>
            <person name="Griggs A."/>
            <person name="Gujja S."/>
            <person name="Heiman D."/>
            <person name="Hepburn T."/>
            <person name="Howarth C."/>
            <person name="Jen D."/>
            <person name="Larson L."/>
            <person name="Lewis B."/>
            <person name="Mehta T."/>
            <person name="Park D."/>
            <person name="Pearson M."/>
            <person name="Roberts A."/>
            <person name="Saif S."/>
            <person name="Shenoy N."/>
            <person name="Sisk P."/>
            <person name="Stolte C."/>
            <person name="Sykes S."/>
            <person name="Walk T."/>
            <person name="White J."/>
            <person name="Yandava C."/>
            <person name="Burger G."/>
            <person name="Gray M.W."/>
            <person name="Holland P.W.H."/>
            <person name="King N."/>
            <person name="Lang F.B.F."/>
            <person name="Roger A.J."/>
            <person name="Ruiz-Trillo I."/>
            <person name="Lander E."/>
            <person name="Nusbaum C."/>
        </authorList>
    </citation>
    <scope>NUCLEOTIDE SEQUENCE [LARGE SCALE GENOMIC DNA]</scope>
    <source>
        <strain evidence="7">ATCC 38327</strain>
    </source>
</reference>
<organism evidence="6 7">
    <name type="scientific">Allomyces macrogynus (strain ATCC 38327)</name>
    <name type="common">Allomyces javanicus var. macrogynus</name>
    <dbReference type="NCBI Taxonomy" id="578462"/>
    <lineage>
        <taxon>Eukaryota</taxon>
        <taxon>Fungi</taxon>
        <taxon>Fungi incertae sedis</taxon>
        <taxon>Blastocladiomycota</taxon>
        <taxon>Blastocladiomycetes</taxon>
        <taxon>Blastocladiales</taxon>
        <taxon>Blastocladiaceae</taxon>
        <taxon>Allomyces</taxon>
    </lineage>
</organism>
<dbReference type="PROSITE" id="PS50009">
    <property type="entry name" value="RASGEF_CAT"/>
    <property type="match status" value="1"/>
</dbReference>
<dbReference type="GO" id="GO:0007265">
    <property type="term" value="P:Ras protein signal transduction"/>
    <property type="evidence" value="ECO:0007669"/>
    <property type="project" value="TreeGrafter"/>
</dbReference>
<evidence type="ECO:0000259" key="4">
    <source>
        <dbReference type="PROSITE" id="PS50009"/>
    </source>
</evidence>
<dbReference type="InterPro" id="IPR001895">
    <property type="entry name" value="RASGEF_cat_dom"/>
</dbReference>
<keyword evidence="1 2" id="KW-0344">Guanine-nucleotide releasing factor</keyword>